<evidence type="ECO:0000313" key="10">
    <source>
        <dbReference type="Proteomes" id="UP000094769"/>
    </source>
</evidence>
<evidence type="ECO:0000256" key="1">
    <source>
        <dbReference type="ARBA" id="ARBA00000085"/>
    </source>
</evidence>
<dbReference type="FunFam" id="3.30.565.10:FF:000010">
    <property type="entry name" value="Sensor histidine kinase RcsC"/>
    <property type="match status" value="1"/>
</dbReference>
<organism evidence="9 10">
    <name type="scientific">Candidatus Thiodiazotropha endolucinida</name>
    <dbReference type="NCBI Taxonomy" id="1655433"/>
    <lineage>
        <taxon>Bacteria</taxon>
        <taxon>Pseudomonadati</taxon>
        <taxon>Pseudomonadota</taxon>
        <taxon>Gammaproteobacteria</taxon>
        <taxon>Chromatiales</taxon>
        <taxon>Sedimenticolaceae</taxon>
        <taxon>Candidatus Thiodiazotropha</taxon>
    </lineage>
</organism>
<dbReference type="AlphaFoldDB" id="A0A7Z0VNC3"/>
<dbReference type="Pfam" id="PF02518">
    <property type="entry name" value="HATPase_c"/>
    <property type="match status" value="1"/>
</dbReference>
<dbReference type="EMBL" id="MARB01000005">
    <property type="protein sequence ID" value="ODJ88628.1"/>
    <property type="molecule type" value="Genomic_DNA"/>
</dbReference>
<dbReference type="CDD" id="cd00082">
    <property type="entry name" value="HisKA"/>
    <property type="match status" value="1"/>
</dbReference>
<dbReference type="InterPro" id="IPR003661">
    <property type="entry name" value="HisK_dim/P_dom"/>
</dbReference>
<dbReference type="PRINTS" id="PR00344">
    <property type="entry name" value="BCTRLSENSOR"/>
</dbReference>
<feature type="modified residue" description="4-aspartylphosphate" evidence="5">
    <location>
        <position position="615"/>
    </location>
</feature>
<dbReference type="InterPro" id="IPR011006">
    <property type="entry name" value="CheY-like_superfamily"/>
</dbReference>
<dbReference type="EC" id="2.7.13.3" evidence="2"/>
<dbReference type="InterPro" id="IPR036890">
    <property type="entry name" value="HATPase_C_sf"/>
</dbReference>
<reference evidence="9 10" key="1">
    <citation type="submission" date="2016-06" db="EMBL/GenBank/DDBJ databases">
        <title>Genome sequence of endosymbiont of Candidatus Endolucinida thiodiazotropha.</title>
        <authorList>
            <person name="Poehlein A."/>
            <person name="Koenig S."/>
            <person name="Heiden S.E."/>
            <person name="Thuermer A."/>
            <person name="Voget S."/>
            <person name="Daniel R."/>
            <person name="Markert S."/>
            <person name="Gros O."/>
            <person name="Schweder T."/>
        </authorList>
    </citation>
    <scope>NUCLEOTIDE SEQUENCE [LARGE SCALE GENOMIC DNA]</scope>
    <source>
        <strain evidence="9 10">COS</strain>
    </source>
</reference>
<feature type="transmembrane region" description="Helical" evidence="6">
    <location>
        <begin position="48"/>
        <end position="69"/>
    </location>
</feature>
<dbReference type="Gene3D" id="3.30.565.10">
    <property type="entry name" value="Histidine kinase-like ATPase, C-terminal domain"/>
    <property type="match status" value="1"/>
</dbReference>
<proteinExistence type="predicted"/>
<dbReference type="InterPro" id="IPR003594">
    <property type="entry name" value="HATPase_dom"/>
</dbReference>
<dbReference type="PANTHER" id="PTHR45339:SF1">
    <property type="entry name" value="HYBRID SIGNAL TRANSDUCTION HISTIDINE KINASE J"/>
    <property type="match status" value="1"/>
</dbReference>
<dbReference type="SUPFAM" id="SSF55874">
    <property type="entry name" value="ATPase domain of HSP90 chaperone/DNA topoisomerase II/histidine kinase"/>
    <property type="match status" value="1"/>
</dbReference>
<feature type="transmembrane region" description="Helical" evidence="6">
    <location>
        <begin position="81"/>
        <end position="109"/>
    </location>
</feature>
<keyword evidence="9" id="KW-0808">Transferase</keyword>
<dbReference type="SMART" id="SM00387">
    <property type="entry name" value="HATPase_c"/>
    <property type="match status" value="1"/>
</dbReference>
<dbReference type="SUPFAM" id="SSF52172">
    <property type="entry name" value="CheY-like"/>
    <property type="match status" value="1"/>
</dbReference>
<evidence type="ECO:0000259" key="7">
    <source>
        <dbReference type="PROSITE" id="PS50109"/>
    </source>
</evidence>
<gene>
    <name evidence="9" type="primary">rpfC_1</name>
    <name evidence="9" type="ORF">CODIS_11780</name>
</gene>
<dbReference type="PROSITE" id="PS50110">
    <property type="entry name" value="RESPONSE_REGULATORY"/>
    <property type="match status" value="1"/>
</dbReference>
<dbReference type="PROSITE" id="PS50109">
    <property type="entry name" value="HIS_KIN"/>
    <property type="match status" value="1"/>
</dbReference>
<dbReference type="InterPro" id="IPR005467">
    <property type="entry name" value="His_kinase_dom"/>
</dbReference>
<feature type="domain" description="Histidine kinase" evidence="7">
    <location>
        <begin position="191"/>
        <end position="414"/>
    </location>
</feature>
<protein>
    <recommendedName>
        <fullName evidence="2">histidine kinase</fullName>
        <ecNumber evidence="2">2.7.13.3</ecNumber>
    </recommendedName>
</protein>
<evidence type="ECO:0000259" key="8">
    <source>
        <dbReference type="PROSITE" id="PS50110"/>
    </source>
</evidence>
<feature type="domain" description="Response regulatory" evidence="8">
    <location>
        <begin position="566"/>
        <end position="683"/>
    </location>
</feature>
<dbReference type="OrthoDB" id="5563233at2"/>
<dbReference type="SUPFAM" id="SSF47384">
    <property type="entry name" value="Homodimeric domain of signal transducing histidine kinase"/>
    <property type="match status" value="1"/>
</dbReference>
<dbReference type="InterPro" id="IPR036097">
    <property type="entry name" value="HisK_dim/P_sf"/>
</dbReference>
<dbReference type="InterPro" id="IPR004358">
    <property type="entry name" value="Sig_transdc_His_kin-like_C"/>
</dbReference>
<dbReference type="PANTHER" id="PTHR45339">
    <property type="entry name" value="HYBRID SIGNAL TRANSDUCTION HISTIDINE KINASE J"/>
    <property type="match status" value="1"/>
</dbReference>
<dbReference type="GO" id="GO:0000155">
    <property type="term" value="F:phosphorelay sensor kinase activity"/>
    <property type="evidence" value="ECO:0007669"/>
    <property type="project" value="InterPro"/>
</dbReference>
<keyword evidence="6" id="KW-0472">Membrane</keyword>
<comment type="caution">
    <text evidence="9">The sequence shown here is derived from an EMBL/GenBank/DDBJ whole genome shotgun (WGS) entry which is preliminary data.</text>
</comment>
<evidence type="ECO:0000256" key="5">
    <source>
        <dbReference type="PROSITE-ProRule" id="PRU00169"/>
    </source>
</evidence>
<dbReference type="SMART" id="SM00448">
    <property type="entry name" value="REC"/>
    <property type="match status" value="1"/>
</dbReference>
<dbReference type="RefSeq" id="WP_069122053.1">
    <property type="nucleotide sequence ID" value="NZ_MARB01000005.1"/>
</dbReference>
<feature type="transmembrane region" description="Helical" evidence="6">
    <location>
        <begin position="147"/>
        <end position="166"/>
    </location>
</feature>
<evidence type="ECO:0000313" key="9">
    <source>
        <dbReference type="EMBL" id="ODJ88628.1"/>
    </source>
</evidence>
<dbReference type="Gene3D" id="3.40.50.2300">
    <property type="match status" value="1"/>
</dbReference>
<evidence type="ECO:0000256" key="6">
    <source>
        <dbReference type="SAM" id="Phobius"/>
    </source>
</evidence>
<dbReference type="Proteomes" id="UP000094769">
    <property type="component" value="Unassembled WGS sequence"/>
</dbReference>
<dbReference type="CDD" id="cd16922">
    <property type="entry name" value="HATPase_EvgS-ArcB-TorS-like"/>
    <property type="match status" value="1"/>
</dbReference>
<evidence type="ECO:0000256" key="4">
    <source>
        <dbReference type="ARBA" id="ARBA00023012"/>
    </source>
</evidence>
<feature type="transmembrane region" description="Helical" evidence="6">
    <location>
        <begin position="121"/>
        <end position="140"/>
    </location>
</feature>
<accession>A0A7Z0VNC3</accession>
<keyword evidence="4" id="KW-0902">Two-component regulatory system</keyword>
<dbReference type="Gene3D" id="1.10.287.130">
    <property type="match status" value="1"/>
</dbReference>
<keyword evidence="10" id="KW-1185">Reference proteome</keyword>
<keyword evidence="6" id="KW-1133">Transmembrane helix</keyword>
<dbReference type="Pfam" id="PF00072">
    <property type="entry name" value="Response_reg"/>
    <property type="match status" value="1"/>
</dbReference>
<feature type="transmembrane region" description="Helical" evidence="6">
    <location>
        <begin position="20"/>
        <end position="36"/>
    </location>
</feature>
<keyword evidence="3 5" id="KW-0597">Phosphoprotein</keyword>
<name>A0A7Z0VNC3_9GAMM</name>
<dbReference type="SMART" id="SM00388">
    <property type="entry name" value="HisKA"/>
    <property type="match status" value="1"/>
</dbReference>
<keyword evidence="6" id="KW-0812">Transmembrane</keyword>
<comment type="catalytic activity">
    <reaction evidence="1">
        <text>ATP + protein L-histidine = ADP + protein N-phospho-L-histidine.</text>
        <dbReference type="EC" id="2.7.13.3"/>
    </reaction>
</comment>
<sequence>MFAKFSDPELLSNSEYQQALVRLAIWLFSILFMWLGTSTEYYPVGTSLYLSLYGCYFVFFLAVLINVGYRHDLPFRKEIMLVVDVSATSLAIVLTSDAISPFYLIYLWIYLSYGTRYGKRLLLMATLLNFSAYNLVLIYLQSWQSHGFDAFFFLLLLLVIPLYQYFLLRRLYLAKQEAESAKKARGDFLTTMTHELRTPLIGVIGMTRLMQGTPLDMEQKEYLHSIQSSADLLKSLISDVLDLSKIDANRLELLPEWFDIRNLVRSVISSQAEMAHDKQIELLCHVDPNVGQELFGDRLRISQILFNLLGNAVKFTDKGYIRVELEKVEDPGVFAQPHILLKVEDTGIGIPQDRQEAVFDSFWQADIGNARRFEGAGLGTTVVRDLTRLMGGTVEVVSQLGEGSAFSVRLPLQMRDGQLEGGEAFQLEGRCILIYEEDSKAMELHSAVARELCMKVITANRPGDFLASLDNRVELLMVCDSLHDTSIQEILYKAHAVVPALPLIVAGYRGRMQDMGVIKNPENILFKPFLASEFAQMAMRALDIRSSRQLNLYPADMEPVDKQGINVLLAEDNAIAAKVISTLLIQRGHRVRITKDGSEALQAVSDEDYELAFIDLRMPNMDGLEFTRRYRSIEPKHRYMPIYALTANSVHEMFDRCVEAGMDGFLTKPVEPEMLDAIIEQCKLNINRPSPGEPHPVPT</sequence>
<dbReference type="CDD" id="cd17546">
    <property type="entry name" value="REC_hyHK_CKI1_RcsC-like"/>
    <property type="match status" value="1"/>
</dbReference>
<evidence type="ECO:0000256" key="2">
    <source>
        <dbReference type="ARBA" id="ARBA00012438"/>
    </source>
</evidence>
<dbReference type="InterPro" id="IPR001789">
    <property type="entry name" value="Sig_transdc_resp-reg_receiver"/>
</dbReference>
<evidence type="ECO:0000256" key="3">
    <source>
        <dbReference type="ARBA" id="ARBA00022553"/>
    </source>
</evidence>
<dbReference type="Pfam" id="PF00512">
    <property type="entry name" value="HisKA"/>
    <property type="match status" value="1"/>
</dbReference>